<dbReference type="EMBL" id="JAQQKX010000020">
    <property type="protein sequence ID" value="MDC7685095.1"/>
    <property type="molecule type" value="Genomic_DNA"/>
</dbReference>
<dbReference type="Pfam" id="PF12276">
    <property type="entry name" value="DUF3617"/>
    <property type="match status" value="1"/>
</dbReference>
<evidence type="ECO:0000313" key="1">
    <source>
        <dbReference type="EMBL" id="MDC7685095.1"/>
    </source>
</evidence>
<comment type="caution">
    <text evidence="1">The sequence shown here is derived from an EMBL/GenBank/DDBJ whole genome shotgun (WGS) entry which is preliminary data.</text>
</comment>
<dbReference type="InterPro" id="IPR022061">
    <property type="entry name" value="DUF3617"/>
</dbReference>
<protein>
    <submittedName>
        <fullName evidence="1">DUF3617 family protein</fullName>
    </submittedName>
</protein>
<accession>A0ABT5HYE0</accession>
<dbReference type="Proteomes" id="UP001214854">
    <property type="component" value="Unassembled WGS sequence"/>
</dbReference>
<keyword evidence="2" id="KW-1185">Reference proteome</keyword>
<dbReference type="PROSITE" id="PS51257">
    <property type="entry name" value="PROKAR_LIPOPROTEIN"/>
    <property type="match status" value="1"/>
</dbReference>
<gene>
    <name evidence="1" type="ORF">PQU92_17555</name>
</gene>
<sequence length="201" mass="21500">MRGYRWLFLSVAPVVAVLSLLAGCGKKEKAPEPEAAVVEAPKPAPKPMDVLPLRKPGLWDMTMSEEGSEAQAQTMQICIDAATEKQLGITGTDLNGDRCQKNTVSHLEDGSWGILAECNMGTGGTMEISGKITGDYTSNYTMTLRSQTTGAAVPHMNRVVNMTILSKRLGACKAEQKPGDVILPGDVTFNLFDMAGKEPGQ</sequence>
<evidence type="ECO:0000313" key="2">
    <source>
        <dbReference type="Proteomes" id="UP001214854"/>
    </source>
</evidence>
<proteinExistence type="predicted"/>
<dbReference type="RefSeq" id="WP_272749603.1">
    <property type="nucleotide sequence ID" value="NZ_JAQQKX010000020.1"/>
</dbReference>
<reference evidence="1 2" key="1">
    <citation type="submission" date="2023-01" db="EMBL/GenBank/DDBJ databases">
        <title>Novel species of the genus Asticcacaulis isolated from rivers.</title>
        <authorList>
            <person name="Lu H."/>
        </authorList>
    </citation>
    <scope>NUCLEOTIDE SEQUENCE [LARGE SCALE GENOMIC DNA]</scope>
    <source>
        <strain evidence="1 2">BYS171W</strain>
    </source>
</reference>
<organism evidence="1 2">
    <name type="scientific">Asticcacaulis aquaticus</name>
    <dbReference type="NCBI Taxonomy" id="2984212"/>
    <lineage>
        <taxon>Bacteria</taxon>
        <taxon>Pseudomonadati</taxon>
        <taxon>Pseudomonadota</taxon>
        <taxon>Alphaproteobacteria</taxon>
        <taxon>Caulobacterales</taxon>
        <taxon>Caulobacteraceae</taxon>
        <taxon>Asticcacaulis</taxon>
    </lineage>
</organism>
<name>A0ABT5HYE0_9CAUL</name>